<dbReference type="Proteomes" id="UP001427805">
    <property type="component" value="Unassembled WGS sequence"/>
</dbReference>
<sequence>MSMRLHVPQRRLVAAALVPALLAGCATVPQLGPRPEMRTAATVESTRSFAVESPAANWPSSDWWTGYADPQLDALIAEGLAGSPDLAGAAARLRAAEAYAQQAGAARLPTLDVEASGGLNKQSYNNGIPPAFVPKGWNDNGRVAANLNFDLDLWGKNRASLAAATSDAEAARIEIEQSRLVLSTNIASAYADLARLAAQREIQMKALDVRLQTQRLVANRVASGLDTQAELKQADAAVPTARSDIAATDETIGLTRNRIAALLGKGPDRGLSIALPAKLVSIGALPAGVTTDLIGRRPDIAAARARAEAAGKRIDVAHADFFPSINLSAMIGLQSLGLSNLIDSGSTIGSVGPAISLPIFRGGLPAGRYREARARYDEAVANYDATVVGAYRDVADAVTSRAALATRLGQGREALAASEQAYHVAQLRFQGGLSTFLEVLTAEDRVLQARTMVADLESRAFTLDVALVRALGGGFTVSQDNAAAAARKDPTHG</sequence>
<dbReference type="InterPro" id="IPR010131">
    <property type="entry name" value="MdtP/NodT-like"/>
</dbReference>
<keyword evidence="3 9" id="KW-1134">Transmembrane beta strand</keyword>
<dbReference type="NCBIfam" id="TIGR01845">
    <property type="entry name" value="outer_NodT"/>
    <property type="match status" value="1"/>
</dbReference>
<evidence type="ECO:0000256" key="8">
    <source>
        <dbReference type="ARBA" id="ARBA00023288"/>
    </source>
</evidence>
<proteinExistence type="inferred from homology"/>
<keyword evidence="7 9" id="KW-0564">Palmitate</keyword>
<dbReference type="Gene3D" id="1.20.1600.10">
    <property type="entry name" value="Outer membrane efflux proteins (OEP)"/>
    <property type="match status" value="1"/>
</dbReference>
<comment type="caution">
    <text evidence="10">The sequence shown here is derived from an EMBL/GenBank/DDBJ whole genome shotgun (WGS) entry which is preliminary data.</text>
</comment>
<evidence type="ECO:0000256" key="6">
    <source>
        <dbReference type="ARBA" id="ARBA00023136"/>
    </source>
</evidence>
<keyword evidence="4 9" id="KW-0812">Transmembrane</keyword>
<dbReference type="PANTHER" id="PTHR30203:SF20">
    <property type="entry name" value="MULTIDRUG RESISTANCE OUTER MEMBRANE PROTEIN MDTP-RELATED"/>
    <property type="match status" value="1"/>
</dbReference>
<keyword evidence="6 9" id="KW-0472">Membrane</keyword>
<dbReference type="Gene3D" id="2.20.200.10">
    <property type="entry name" value="Outer membrane efflux proteins (OEP)"/>
    <property type="match status" value="1"/>
</dbReference>
<accession>A0ABV0BEN2</accession>
<name>A0ABV0BEN2_9SPHN</name>
<dbReference type="RefSeq" id="WP_346248993.1">
    <property type="nucleotide sequence ID" value="NZ_JBDIZK010000021.1"/>
</dbReference>
<evidence type="ECO:0000256" key="5">
    <source>
        <dbReference type="ARBA" id="ARBA00022729"/>
    </source>
</evidence>
<evidence type="ECO:0000256" key="9">
    <source>
        <dbReference type="RuleBase" id="RU362097"/>
    </source>
</evidence>
<comment type="subcellular location">
    <subcellularLocation>
        <location evidence="9">Cell membrane</location>
        <topology evidence="9">Lipid-anchor</topology>
    </subcellularLocation>
    <subcellularLocation>
        <location evidence="1">Membrane</location>
    </subcellularLocation>
</comment>
<evidence type="ECO:0000256" key="3">
    <source>
        <dbReference type="ARBA" id="ARBA00022452"/>
    </source>
</evidence>
<protein>
    <submittedName>
        <fullName evidence="10">Efflux transporter outer membrane subunit</fullName>
    </submittedName>
</protein>
<dbReference type="InterPro" id="IPR003423">
    <property type="entry name" value="OMP_efflux"/>
</dbReference>
<evidence type="ECO:0000256" key="2">
    <source>
        <dbReference type="ARBA" id="ARBA00007613"/>
    </source>
</evidence>
<reference evidence="10 11" key="1">
    <citation type="submission" date="2024-05" db="EMBL/GenBank/DDBJ databases">
        <title>Sphingomonas sp. HF-S3 16S ribosomal RNA gene Genome sequencing and assembly.</title>
        <authorList>
            <person name="Lee H."/>
        </authorList>
    </citation>
    <scope>NUCLEOTIDE SEQUENCE [LARGE SCALE GENOMIC DNA]</scope>
    <source>
        <strain evidence="10 11">HF-S3</strain>
    </source>
</reference>
<dbReference type="EMBL" id="JBDIZK010000021">
    <property type="protein sequence ID" value="MEN3749944.1"/>
    <property type="molecule type" value="Genomic_DNA"/>
</dbReference>
<dbReference type="PANTHER" id="PTHR30203">
    <property type="entry name" value="OUTER MEMBRANE CATION EFFLUX PROTEIN"/>
    <property type="match status" value="1"/>
</dbReference>
<comment type="similarity">
    <text evidence="2 9">Belongs to the outer membrane factor (OMF) (TC 1.B.17) family.</text>
</comment>
<keyword evidence="11" id="KW-1185">Reference proteome</keyword>
<dbReference type="Pfam" id="PF02321">
    <property type="entry name" value="OEP"/>
    <property type="match status" value="2"/>
</dbReference>
<evidence type="ECO:0000256" key="1">
    <source>
        <dbReference type="ARBA" id="ARBA00004370"/>
    </source>
</evidence>
<gene>
    <name evidence="10" type="ORF">TPR58_22415</name>
</gene>
<evidence type="ECO:0000313" key="10">
    <source>
        <dbReference type="EMBL" id="MEN3749944.1"/>
    </source>
</evidence>
<feature type="chain" id="PRO_5044952687" evidence="9">
    <location>
        <begin position="26"/>
        <end position="493"/>
    </location>
</feature>
<keyword evidence="5 9" id="KW-0732">Signal</keyword>
<evidence type="ECO:0000313" key="11">
    <source>
        <dbReference type="Proteomes" id="UP001427805"/>
    </source>
</evidence>
<organism evidence="10 11">
    <name type="scientific">Sphingomonas rustica</name>
    <dbReference type="NCBI Taxonomy" id="3103142"/>
    <lineage>
        <taxon>Bacteria</taxon>
        <taxon>Pseudomonadati</taxon>
        <taxon>Pseudomonadota</taxon>
        <taxon>Alphaproteobacteria</taxon>
        <taxon>Sphingomonadales</taxon>
        <taxon>Sphingomonadaceae</taxon>
        <taxon>Sphingomonas</taxon>
    </lineage>
</organism>
<evidence type="ECO:0000256" key="4">
    <source>
        <dbReference type="ARBA" id="ARBA00022692"/>
    </source>
</evidence>
<feature type="signal peptide" evidence="9">
    <location>
        <begin position="1"/>
        <end position="25"/>
    </location>
</feature>
<evidence type="ECO:0000256" key="7">
    <source>
        <dbReference type="ARBA" id="ARBA00023139"/>
    </source>
</evidence>
<dbReference type="PROSITE" id="PS51257">
    <property type="entry name" value="PROKAR_LIPOPROTEIN"/>
    <property type="match status" value="1"/>
</dbReference>
<keyword evidence="8 9" id="KW-0449">Lipoprotein</keyword>
<dbReference type="SUPFAM" id="SSF56954">
    <property type="entry name" value="Outer membrane efflux proteins (OEP)"/>
    <property type="match status" value="1"/>
</dbReference>